<accession>A0A2M9ZQI0</accession>
<comment type="caution">
    <text evidence="2">The sequence shown here is derived from an EMBL/GenBank/DDBJ whole genome shotgun (WGS) entry which is preliminary data.</text>
</comment>
<gene>
    <name evidence="1" type="ORF">CH360_05730</name>
    <name evidence="2" type="ORF">CH373_05310</name>
</gene>
<proteinExistence type="predicted"/>
<evidence type="ECO:0000313" key="3">
    <source>
        <dbReference type="Proteomes" id="UP000231962"/>
    </source>
</evidence>
<dbReference type="RefSeq" id="WP_100713059.1">
    <property type="nucleotide sequence ID" value="NZ_NPDY01000003.1"/>
</dbReference>
<dbReference type="AlphaFoldDB" id="A0A2M9ZQI0"/>
<evidence type="ECO:0000313" key="2">
    <source>
        <dbReference type="EMBL" id="PJZ74326.1"/>
    </source>
</evidence>
<protein>
    <submittedName>
        <fullName evidence="2">Uncharacterized protein</fullName>
    </submittedName>
</protein>
<name>A0A2M9ZQI0_9LEPT</name>
<evidence type="ECO:0000313" key="4">
    <source>
        <dbReference type="Proteomes" id="UP000231990"/>
    </source>
</evidence>
<reference evidence="3 4" key="1">
    <citation type="submission" date="2017-07" db="EMBL/GenBank/DDBJ databases">
        <title>Leptospira spp. isolated from tropical soils.</title>
        <authorList>
            <person name="Thibeaux R."/>
            <person name="Iraola G."/>
            <person name="Ferres I."/>
            <person name="Bierque E."/>
            <person name="Girault D."/>
            <person name="Soupe-Gilbert M.-E."/>
            <person name="Picardeau M."/>
            <person name="Goarant C."/>
        </authorList>
    </citation>
    <scope>NUCLEOTIDE SEQUENCE [LARGE SCALE GENOMIC DNA]</scope>
    <source>
        <strain evidence="2 4">FH1-B-B1</strain>
        <strain evidence="1 3">FH1-B-C1</strain>
    </source>
</reference>
<dbReference type="Proteomes" id="UP000231990">
    <property type="component" value="Unassembled WGS sequence"/>
</dbReference>
<dbReference type="EMBL" id="NPDZ01000002">
    <property type="protein sequence ID" value="PJZ74326.1"/>
    <property type="molecule type" value="Genomic_DNA"/>
</dbReference>
<keyword evidence="3" id="KW-1185">Reference proteome</keyword>
<dbReference type="EMBL" id="NPDY01000003">
    <property type="protein sequence ID" value="PJZ70490.1"/>
    <property type="molecule type" value="Genomic_DNA"/>
</dbReference>
<dbReference type="Proteomes" id="UP000231962">
    <property type="component" value="Unassembled WGS sequence"/>
</dbReference>
<evidence type="ECO:0000313" key="1">
    <source>
        <dbReference type="EMBL" id="PJZ70490.1"/>
    </source>
</evidence>
<organism evidence="2 4">
    <name type="scientific">Leptospira perolatii</name>
    <dbReference type="NCBI Taxonomy" id="2023191"/>
    <lineage>
        <taxon>Bacteria</taxon>
        <taxon>Pseudomonadati</taxon>
        <taxon>Spirochaetota</taxon>
        <taxon>Spirochaetia</taxon>
        <taxon>Leptospirales</taxon>
        <taxon>Leptospiraceae</taxon>
        <taxon>Leptospira</taxon>
    </lineage>
</organism>
<sequence length="86" mass="10132">MFRLFEAQGMPGKYCLVREDSQLPNSERWKFIDEIKDGETRPLEFPMHAAEMEIKESGHYIFQHASRGSHDPAMRPQEKYLHVVPE</sequence>